<accession>A0AAD1W2M4</accession>
<evidence type="ECO:0000256" key="1">
    <source>
        <dbReference type="ARBA" id="ARBA00008535"/>
    </source>
</evidence>
<evidence type="ECO:0000259" key="4">
    <source>
        <dbReference type="Pfam" id="PF04548"/>
    </source>
</evidence>
<dbReference type="Proteomes" id="UP001295444">
    <property type="component" value="Chromosome 04"/>
</dbReference>
<dbReference type="GO" id="GO:0005525">
    <property type="term" value="F:GTP binding"/>
    <property type="evidence" value="ECO:0007669"/>
    <property type="project" value="InterPro"/>
</dbReference>
<organism evidence="5 6">
    <name type="scientific">Pelobates cultripes</name>
    <name type="common">Western spadefoot toad</name>
    <dbReference type="NCBI Taxonomy" id="61616"/>
    <lineage>
        <taxon>Eukaryota</taxon>
        <taxon>Metazoa</taxon>
        <taxon>Chordata</taxon>
        <taxon>Craniata</taxon>
        <taxon>Vertebrata</taxon>
        <taxon>Euteleostomi</taxon>
        <taxon>Amphibia</taxon>
        <taxon>Batrachia</taxon>
        <taxon>Anura</taxon>
        <taxon>Pelobatoidea</taxon>
        <taxon>Pelobatidae</taxon>
        <taxon>Pelobates</taxon>
    </lineage>
</organism>
<feature type="domain" description="AIG1-type G" evidence="4">
    <location>
        <begin position="2"/>
        <end position="150"/>
    </location>
</feature>
<reference evidence="5" key="1">
    <citation type="submission" date="2022-03" db="EMBL/GenBank/DDBJ databases">
        <authorList>
            <person name="Alioto T."/>
            <person name="Alioto T."/>
            <person name="Gomez Garrido J."/>
        </authorList>
    </citation>
    <scope>NUCLEOTIDE SEQUENCE</scope>
</reference>
<dbReference type="Gene3D" id="3.40.50.300">
    <property type="entry name" value="P-loop containing nucleotide triphosphate hydrolases"/>
    <property type="match status" value="1"/>
</dbReference>
<evidence type="ECO:0000313" key="6">
    <source>
        <dbReference type="Proteomes" id="UP001295444"/>
    </source>
</evidence>
<keyword evidence="2" id="KW-0547">Nucleotide-binding</keyword>
<evidence type="ECO:0000313" key="5">
    <source>
        <dbReference type="EMBL" id="CAH2281718.1"/>
    </source>
</evidence>
<name>A0AAD1W2M4_PELCU</name>
<dbReference type="Pfam" id="PF04548">
    <property type="entry name" value="AIG1"/>
    <property type="match status" value="1"/>
</dbReference>
<dbReference type="PANTHER" id="PTHR32046">
    <property type="entry name" value="G DOMAIN-CONTAINING PROTEIN"/>
    <property type="match status" value="1"/>
</dbReference>
<dbReference type="SUPFAM" id="SSF52540">
    <property type="entry name" value="P-loop containing nucleoside triphosphate hydrolases"/>
    <property type="match status" value="1"/>
</dbReference>
<protein>
    <recommendedName>
        <fullName evidence="4">AIG1-type G domain-containing protein</fullName>
    </recommendedName>
</protein>
<dbReference type="InterPro" id="IPR027417">
    <property type="entry name" value="P-loop_NTPase"/>
</dbReference>
<proteinExistence type="inferred from homology"/>
<keyword evidence="3" id="KW-0175">Coiled coil</keyword>
<dbReference type="InterPro" id="IPR006703">
    <property type="entry name" value="G_AIG1"/>
</dbReference>
<gene>
    <name evidence="5" type="ORF">PECUL_23A061641</name>
</gene>
<evidence type="ECO:0000256" key="3">
    <source>
        <dbReference type="SAM" id="Coils"/>
    </source>
</evidence>
<dbReference type="CDD" id="cd00882">
    <property type="entry name" value="Ras_like_GTPase"/>
    <property type="match status" value="1"/>
</dbReference>
<feature type="coiled-coil region" evidence="3">
    <location>
        <begin position="328"/>
        <end position="376"/>
    </location>
</feature>
<sequence>MMIGETGSGKSTLINAMINYIMGVKSEDDVKVKLIEEKGKATASKTSCIHVYKINHLEGFHIPYSLTIIDTPGFAHTEGIEKDKETVQQIKDCFTSPHGINEIDAVCFVVKASDERLTPVQRYVFDAILGLFGKDIEKNIIFCVTHCDSGIPKVLASVSELSVPCAKDIYGNAIYFEFNNSDSSLNTSEAKDNINLGTKSVILTREVLKEREALQIVLECLVQSIEEVMLKTHEKERIVNILKQHGADIERNGHFEYEEKETRKKKIETETDATNCSECDSTCHHPCLVPHDAFIYFCEIFYWNSTCRICEHNKSSHRREKFKWQKEVVTVKKSYAELKQKYEKAQSEKMSVEMICEKLNSERQEAELKGIRLTEKARDCLQRLREIALKPDPLSTADYINLLIINEKSNRKPGFTERISSLENLQNQMTIRKGLESVPVTAAGEI</sequence>
<evidence type="ECO:0000256" key="2">
    <source>
        <dbReference type="ARBA" id="ARBA00022741"/>
    </source>
</evidence>
<dbReference type="AlphaFoldDB" id="A0AAD1W2M4"/>
<dbReference type="EMBL" id="OW240915">
    <property type="protein sequence ID" value="CAH2281718.1"/>
    <property type="molecule type" value="Genomic_DNA"/>
</dbReference>
<keyword evidence="6" id="KW-1185">Reference proteome</keyword>
<comment type="similarity">
    <text evidence="1">Belongs to the TRAFAC class TrmE-Era-EngA-EngB-Septin-like GTPase superfamily. AIG1/Toc34/Toc159-like paraseptin GTPase family. IAN subfamily.</text>
</comment>
<dbReference type="PANTHER" id="PTHR32046:SF11">
    <property type="entry name" value="IMMUNE-ASSOCIATED NUCLEOTIDE-BINDING PROTEIN 10-LIKE"/>
    <property type="match status" value="1"/>
</dbReference>